<sequence>MTDTNGFELSITRIIDAPREIVYRAWTERLPEWFAPKPWTTKVIEQDFRAGGRSAVVMTGPNGETSEGDGVFLEVTPNERIAFTDAFKAGWVPQGPFMVGVCTFEDAEDGKTRYTVTARHWTEDAMKKHREMGFEAGWGQVASQLAEIAEEMAR</sequence>
<dbReference type="AlphaFoldDB" id="A0A7T2GID9"/>
<organism evidence="3 4">
    <name type="scientific">Allosphingosinicella flava</name>
    <dbReference type="NCBI Taxonomy" id="2771430"/>
    <lineage>
        <taxon>Bacteria</taxon>
        <taxon>Pseudomonadati</taxon>
        <taxon>Pseudomonadota</taxon>
        <taxon>Alphaproteobacteria</taxon>
        <taxon>Sphingomonadales</taxon>
        <taxon>Sphingomonadaceae</taxon>
        <taxon>Allosphingosinicella</taxon>
    </lineage>
</organism>
<evidence type="ECO:0000256" key="1">
    <source>
        <dbReference type="ARBA" id="ARBA00006817"/>
    </source>
</evidence>
<proteinExistence type="inferred from homology"/>
<dbReference type="EMBL" id="CP065592">
    <property type="protein sequence ID" value="QPQ54449.1"/>
    <property type="molecule type" value="Genomic_DNA"/>
</dbReference>
<dbReference type="Pfam" id="PF08327">
    <property type="entry name" value="AHSA1"/>
    <property type="match status" value="1"/>
</dbReference>
<evidence type="ECO:0000313" key="3">
    <source>
        <dbReference type="EMBL" id="QPQ54449.1"/>
    </source>
</evidence>
<dbReference type="Proteomes" id="UP000594873">
    <property type="component" value="Chromosome"/>
</dbReference>
<accession>A0A7T2GID9</accession>
<reference evidence="3 4" key="1">
    <citation type="submission" date="2020-11" db="EMBL/GenBank/DDBJ databases">
        <title>Genome seq and assembly of Sphingosinicella sp.</title>
        <authorList>
            <person name="Chhetri G."/>
        </authorList>
    </citation>
    <scope>NUCLEOTIDE SEQUENCE [LARGE SCALE GENOMIC DNA]</scope>
    <source>
        <strain evidence="3 4">UDD2</strain>
    </source>
</reference>
<feature type="domain" description="Activator of Hsp90 ATPase homologue 1/2-like C-terminal" evidence="2">
    <location>
        <begin position="16"/>
        <end position="149"/>
    </location>
</feature>
<keyword evidence="4" id="KW-1185">Reference proteome</keyword>
<name>A0A7T2GID9_9SPHN</name>
<dbReference type="CDD" id="cd08896">
    <property type="entry name" value="SRPBCC_CalC_Aha1-like_3"/>
    <property type="match status" value="1"/>
</dbReference>
<dbReference type="InterPro" id="IPR013538">
    <property type="entry name" value="ASHA1/2-like_C"/>
</dbReference>
<evidence type="ECO:0000313" key="4">
    <source>
        <dbReference type="Proteomes" id="UP000594873"/>
    </source>
</evidence>
<comment type="similarity">
    <text evidence="1">Belongs to the AHA1 family.</text>
</comment>
<gene>
    <name evidence="3" type="ORF">IC614_08875</name>
</gene>
<dbReference type="InterPro" id="IPR023393">
    <property type="entry name" value="START-like_dom_sf"/>
</dbReference>
<dbReference type="KEGG" id="sflv:IC614_08875"/>
<protein>
    <submittedName>
        <fullName evidence="3">SRPBCC family protein</fullName>
    </submittedName>
</protein>
<dbReference type="Gene3D" id="3.30.530.20">
    <property type="match status" value="1"/>
</dbReference>
<dbReference type="SUPFAM" id="SSF55961">
    <property type="entry name" value="Bet v1-like"/>
    <property type="match status" value="1"/>
</dbReference>
<evidence type="ECO:0000259" key="2">
    <source>
        <dbReference type="Pfam" id="PF08327"/>
    </source>
</evidence>
<dbReference type="RefSeq" id="WP_200970975.1">
    <property type="nucleotide sequence ID" value="NZ_CP065592.1"/>
</dbReference>